<dbReference type="PROSITE" id="PS00491">
    <property type="entry name" value="PROLINE_PEPTIDASE"/>
    <property type="match status" value="1"/>
</dbReference>
<dbReference type="InterPro" id="IPR050659">
    <property type="entry name" value="Peptidase_M24B"/>
</dbReference>
<feature type="domain" description="Creatinase N-terminal" evidence="8">
    <location>
        <begin position="4"/>
        <end position="134"/>
    </location>
</feature>
<evidence type="ECO:0000256" key="4">
    <source>
        <dbReference type="ARBA" id="ARBA00022801"/>
    </source>
</evidence>
<dbReference type="InterPro" id="IPR000994">
    <property type="entry name" value="Pept_M24"/>
</dbReference>
<dbReference type="Gene3D" id="3.90.230.10">
    <property type="entry name" value="Creatinase/methionine aminopeptidase superfamily"/>
    <property type="match status" value="1"/>
</dbReference>
<dbReference type="PANTHER" id="PTHR46112">
    <property type="entry name" value="AMINOPEPTIDASE"/>
    <property type="match status" value="1"/>
</dbReference>
<reference evidence="9" key="1">
    <citation type="submission" date="2009-10" db="EMBL/GenBank/DDBJ databases">
        <title>Complete sequence of Bacillus selenitireducens MLS10.</title>
        <authorList>
            <consortium name="US DOE Joint Genome Institute"/>
            <person name="Lucas S."/>
            <person name="Copeland A."/>
            <person name="Lapidus A."/>
            <person name="Glavina del Rio T."/>
            <person name="Dalin E."/>
            <person name="Tice H."/>
            <person name="Bruce D."/>
            <person name="Goodwin L."/>
            <person name="Pitluck S."/>
            <person name="Sims D."/>
            <person name="Brettin T."/>
            <person name="Detter J.C."/>
            <person name="Han C."/>
            <person name="Larimer F."/>
            <person name="Land M."/>
            <person name="Hauser L."/>
            <person name="Kyrpides N."/>
            <person name="Ovchinnikova G."/>
            <person name="Stolz J."/>
        </authorList>
    </citation>
    <scope>NUCLEOTIDE SEQUENCE [LARGE SCALE GENOMIC DNA]</scope>
    <source>
        <strain evidence="9">MLS10</strain>
    </source>
</reference>
<dbReference type="EMBL" id="CP001791">
    <property type="protein sequence ID" value="ADH98850.1"/>
    <property type="molecule type" value="Genomic_DNA"/>
</dbReference>
<dbReference type="Pfam" id="PF00557">
    <property type="entry name" value="Peptidase_M24"/>
    <property type="match status" value="1"/>
</dbReference>
<accession>D6XSR4</accession>
<dbReference type="Pfam" id="PF01321">
    <property type="entry name" value="Creatinase_N"/>
    <property type="match status" value="1"/>
</dbReference>
<keyword evidence="3 6" id="KW-0479">Metal-binding</keyword>
<name>D6XSR4_BACIE</name>
<keyword evidence="5" id="KW-0464">Manganese</keyword>
<sequence>MNKRIEILQEKMQEKGIDLLMVQSRPHVFYLTGFDADPHERLLGMVIPKQGDAKLICPAMEVNQIQALFNRTHITGYSDTEDPWAMLFSQLPKEAGVIALEDNIPWSRYQKWHAQYPDADFQSSDPILSGMRLIKSPDELAIMEEAALLADRGIEAGIKALKEGVTEMEVIAQIEYTLKKAGVKEMSFSTMTLFGEKCGDPHGKPGERSLKKGDAVLFDLGVEWKGYTSDMTRTFFFDHATDEQIAIYETVLEAHEKAVALCKPGQEIAALDQAARQVIENAGYGSYFPHRIGHGIGIEVHEFPSLNDQNKDPLKEGTTFTIEPGIYIPNQAGVRIEDEILITGSGCRPLNQFPKELQIVAPRD</sequence>
<dbReference type="InterPro" id="IPR036005">
    <property type="entry name" value="Creatinase/aminopeptidase-like"/>
</dbReference>
<evidence type="ECO:0000313" key="10">
    <source>
        <dbReference type="Proteomes" id="UP000000271"/>
    </source>
</evidence>
<dbReference type="STRING" id="439292.Bsel_1338"/>
<dbReference type="KEGG" id="bse:Bsel_1338"/>
<evidence type="ECO:0000256" key="5">
    <source>
        <dbReference type="ARBA" id="ARBA00023211"/>
    </source>
</evidence>
<dbReference type="PANTHER" id="PTHR46112:SF10">
    <property type="entry name" value="DIPEPTIDASE YKVY-RELATED"/>
    <property type="match status" value="1"/>
</dbReference>
<proteinExistence type="inferred from homology"/>
<organism evidence="9 10">
    <name type="scientific">Bacillus selenitireducens (strain ATCC 700615 / DSM 15326 / MLS10)</name>
    <dbReference type="NCBI Taxonomy" id="439292"/>
    <lineage>
        <taxon>Bacteria</taxon>
        <taxon>Bacillati</taxon>
        <taxon>Bacillota</taxon>
        <taxon>Bacilli</taxon>
        <taxon>Bacillales</taxon>
        <taxon>Bacillaceae</taxon>
        <taxon>Salisediminibacterium</taxon>
    </lineage>
</organism>
<evidence type="ECO:0000259" key="8">
    <source>
        <dbReference type="Pfam" id="PF01321"/>
    </source>
</evidence>
<dbReference type="OrthoDB" id="9806388at2"/>
<evidence type="ECO:0000256" key="6">
    <source>
        <dbReference type="RuleBase" id="RU000590"/>
    </source>
</evidence>
<dbReference type="SUPFAM" id="SSF55920">
    <property type="entry name" value="Creatinase/aminopeptidase"/>
    <property type="match status" value="1"/>
</dbReference>
<evidence type="ECO:0000256" key="3">
    <source>
        <dbReference type="ARBA" id="ARBA00022723"/>
    </source>
</evidence>
<dbReference type="AlphaFoldDB" id="D6XSR4"/>
<comment type="cofactor">
    <cofactor evidence="1">
        <name>Mn(2+)</name>
        <dbReference type="ChEBI" id="CHEBI:29035"/>
    </cofactor>
</comment>
<keyword evidence="4" id="KW-0378">Hydrolase</keyword>
<dbReference type="CDD" id="cd01092">
    <property type="entry name" value="APP-like"/>
    <property type="match status" value="1"/>
</dbReference>
<protein>
    <submittedName>
        <fullName evidence="9">Peptidase M24</fullName>
    </submittedName>
</protein>
<dbReference type="FunFam" id="3.90.230.10:FF:000014">
    <property type="entry name" value="Aminopeptidase P family protein"/>
    <property type="match status" value="1"/>
</dbReference>
<dbReference type="GO" id="GO:0016787">
    <property type="term" value="F:hydrolase activity"/>
    <property type="evidence" value="ECO:0007669"/>
    <property type="project" value="UniProtKB-KW"/>
</dbReference>
<dbReference type="RefSeq" id="WP_013172274.1">
    <property type="nucleotide sequence ID" value="NC_014219.1"/>
</dbReference>
<dbReference type="Gene3D" id="3.40.350.10">
    <property type="entry name" value="Creatinase/prolidase N-terminal domain"/>
    <property type="match status" value="1"/>
</dbReference>
<gene>
    <name evidence="9" type="ordered locus">Bsel_1338</name>
</gene>
<evidence type="ECO:0000259" key="7">
    <source>
        <dbReference type="Pfam" id="PF00557"/>
    </source>
</evidence>
<dbReference type="InterPro" id="IPR001131">
    <property type="entry name" value="Peptidase_M24B_aminopep-P_CS"/>
</dbReference>
<evidence type="ECO:0000313" key="9">
    <source>
        <dbReference type="EMBL" id="ADH98850.1"/>
    </source>
</evidence>
<dbReference type="HOGENOM" id="CLU_017266_4_1_9"/>
<dbReference type="GO" id="GO:0046872">
    <property type="term" value="F:metal ion binding"/>
    <property type="evidence" value="ECO:0007669"/>
    <property type="project" value="UniProtKB-KW"/>
</dbReference>
<dbReference type="eggNOG" id="COG0006">
    <property type="taxonomic scope" value="Bacteria"/>
</dbReference>
<dbReference type="Proteomes" id="UP000000271">
    <property type="component" value="Chromosome"/>
</dbReference>
<evidence type="ECO:0000256" key="2">
    <source>
        <dbReference type="ARBA" id="ARBA00008766"/>
    </source>
</evidence>
<feature type="domain" description="Peptidase M24" evidence="7">
    <location>
        <begin position="142"/>
        <end position="343"/>
    </location>
</feature>
<dbReference type="InterPro" id="IPR000587">
    <property type="entry name" value="Creatinase_N"/>
</dbReference>
<dbReference type="SUPFAM" id="SSF53092">
    <property type="entry name" value="Creatinase/prolidase N-terminal domain"/>
    <property type="match status" value="1"/>
</dbReference>
<evidence type="ECO:0000256" key="1">
    <source>
        <dbReference type="ARBA" id="ARBA00001936"/>
    </source>
</evidence>
<dbReference type="InterPro" id="IPR029149">
    <property type="entry name" value="Creatin/AminoP/Spt16_N"/>
</dbReference>
<comment type="similarity">
    <text evidence="2 6">Belongs to the peptidase M24B family.</text>
</comment>
<keyword evidence="10" id="KW-1185">Reference proteome</keyword>